<dbReference type="Pfam" id="PF03883">
    <property type="entry name" value="H2O2_YaaD"/>
    <property type="match status" value="1"/>
</dbReference>
<dbReference type="KEGG" id="arep:ID810_05640"/>
<dbReference type="InterPro" id="IPR005583">
    <property type="entry name" value="YaaA"/>
</dbReference>
<dbReference type="Proteomes" id="UP000594637">
    <property type="component" value="Chromosome"/>
</dbReference>
<dbReference type="GO" id="GO:0005829">
    <property type="term" value="C:cytosol"/>
    <property type="evidence" value="ECO:0007669"/>
    <property type="project" value="TreeGrafter"/>
</dbReference>
<evidence type="ECO:0000313" key="1">
    <source>
        <dbReference type="EMBL" id="QPL06372.1"/>
    </source>
</evidence>
<dbReference type="AlphaFoldDB" id="A0A7T0LMK4"/>
<accession>A0A7T0LMK4</accession>
<evidence type="ECO:0000313" key="2">
    <source>
        <dbReference type="Proteomes" id="UP000594637"/>
    </source>
</evidence>
<dbReference type="RefSeq" id="WP_166858672.1">
    <property type="nucleotide sequence ID" value="NZ_CP063989.1"/>
</dbReference>
<dbReference type="EMBL" id="CP063989">
    <property type="protein sequence ID" value="QPL06372.1"/>
    <property type="molecule type" value="Genomic_DNA"/>
</dbReference>
<sequence length="271" mass="27800">MLILLPPSEGKTSPVSGPTLDLASLLGAEALSDPRREVMSALARVSARSDASSLLGLGPRSAGDVALNLVLEQAACAPAHALFTGVLYDAAGMALLGADPATRRVLGGHVVIMSGVWGALRATDSVPDHRLSMATSLEGPGRLASFWRPWLTPVLEGLAGDGIVVDCRSGAYSPAWQPTPARTATLLRVSVVVERADGSRSAVSHHVKHTRGLLTGALVRALAAGTLSPDDDVEAVVRVAGGLEAVRGAELGLADRAGRRDLVLVLAGAAR</sequence>
<dbReference type="PANTHER" id="PTHR30283:SF4">
    <property type="entry name" value="PEROXIDE STRESS RESISTANCE PROTEIN YAAA"/>
    <property type="match status" value="1"/>
</dbReference>
<name>A0A7T0LMK4_9ACTO</name>
<protein>
    <submittedName>
        <fullName evidence="1">Peroxide stress protein YaaA</fullName>
    </submittedName>
</protein>
<gene>
    <name evidence="1" type="primary">yaaA</name>
    <name evidence="1" type="ORF">ID810_05640</name>
</gene>
<dbReference type="GO" id="GO:0033194">
    <property type="term" value="P:response to hydroperoxide"/>
    <property type="evidence" value="ECO:0007669"/>
    <property type="project" value="TreeGrafter"/>
</dbReference>
<organism evidence="1 2">
    <name type="scientific">Actinomyces respiraculi</name>
    <dbReference type="NCBI Taxonomy" id="2744574"/>
    <lineage>
        <taxon>Bacteria</taxon>
        <taxon>Bacillati</taxon>
        <taxon>Actinomycetota</taxon>
        <taxon>Actinomycetes</taxon>
        <taxon>Actinomycetales</taxon>
        <taxon>Actinomycetaceae</taxon>
        <taxon>Actinomyces</taxon>
    </lineage>
</organism>
<reference evidence="1 2" key="1">
    <citation type="submission" date="2020-11" db="EMBL/GenBank/DDBJ databases">
        <title>Actinomyces sp. ZJ750.</title>
        <authorList>
            <person name="Zhou J."/>
        </authorList>
    </citation>
    <scope>NUCLEOTIDE SEQUENCE [LARGE SCALE GENOMIC DNA]</scope>
    <source>
        <strain evidence="1 2">ZJ750</strain>
    </source>
</reference>
<dbReference type="PANTHER" id="PTHR30283">
    <property type="entry name" value="PEROXIDE STRESS RESPONSE PROTEIN YAAA"/>
    <property type="match status" value="1"/>
</dbReference>
<proteinExistence type="predicted"/>
<keyword evidence="2" id="KW-1185">Reference proteome</keyword>